<sequence>MTTRIDWHAELDASFGDGRDRPPTDFLGPGRTALRRRRTALGAAALASAIVVGGIGWAVAPGGDGARSGEVASEAPSPTPSESTSERPEAVQPSVSFLGNPATYDDAGTLRVAKGWTVVEQIDNPMGYTRRGWTSVGLRSTRGAEEKFTLAVMQGKGSTSIHTNDAVGALADWLVTAVATQRTLDVANAATGGGEVEPVAPAATMTSAGELLASEGARLVRQRRAGDLPPALAGQGDHVVAAEVRTADGATVWVLGRVVAGEAIVDSYTTAFADLDAFVDWASQQLASGEGLR</sequence>
<name>A0A2R7YTQ6_9ACTN</name>
<dbReference type="AlphaFoldDB" id="A0A2R7YTQ6"/>
<evidence type="ECO:0000313" key="4">
    <source>
        <dbReference type="Proteomes" id="UP000244867"/>
    </source>
</evidence>
<dbReference type="RefSeq" id="WP_108345640.1">
    <property type="nucleotide sequence ID" value="NZ_PYXZ01000008.1"/>
</dbReference>
<evidence type="ECO:0000313" key="3">
    <source>
        <dbReference type="EMBL" id="PUA79777.1"/>
    </source>
</evidence>
<dbReference type="OrthoDB" id="3774651at2"/>
<dbReference type="EMBL" id="PYXZ01000008">
    <property type="protein sequence ID" value="PUA79777.1"/>
    <property type="molecule type" value="Genomic_DNA"/>
</dbReference>
<feature type="region of interest" description="Disordered" evidence="1">
    <location>
        <begin position="64"/>
        <end position="100"/>
    </location>
</feature>
<protein>
    <submittedName>
        <fullName evidence="3">Uncharacterized protein</fullName>
    </submittedName>
</protein>
<comment type="caution">
    <text evidence="3">The sequence shown here is derived from an EMBL/GenBank/DDBJ whole genome shotgun (WGS) entry which is preliminary data.</text>
</comment>
<gene>
    <name evidence="3" type="ORF">C7S10_16995</name>
</gene>
<reference evidence="3 4" key="1">
    <citation type="submission" date="2018-03" db="EMBL/GenBank/DDBJ databases">
        <authorList>
            <person name="Keele B.F."/>
        </authorList>
    </citation>
    <scope>NUCLEOTIDE SEQUENCE [LARGE SCALE GENOMIC DNA]</scope>
    <source>
        <strain evidence="3 4">IB-3</strain>
    </source>
</reference>
<proteinExistence type="predicted"/>
<organism evidence="3 4">
    <name type="scientific">Nocardioides currus</name>
    <dbReference type="NCBI Taxonomy" id="2133958"/>
    <lineage>
        <taxon>Bacteria</taxon>
        <taxon>Bacillati</taxon>
        <taxon>Actinomycetota</taxon>
        <taxon>Actinomycetes</taxon>
        <taxon>Propionibacteriales</taxon>
        <taxon>Nocardioidaceae</taxon>
        <taxon>Nocardioides</taxon>
    </lineage>
</organism>
<dbReference type="Proteomes" id="UP000244867">
    <property type="component" value="Unassembled WGS sequence"/>
</dbReference>
<feature type="transmembrane region" description="Helical" evidence="2">
    <location>
        <begin position="40"/>
        <end position="60"/>
    </location>
</feature>
<feature type="compositionally biased region" description="Low complexity" evidence="1">
    <location>
        <begin position="72"/>
        <end position="83"/>
    </location>
</feature>
<keyword evidence="2" id="KW-0812">Transmembrane</keyword>
<evidence type="ECO:0000256" key="2">
    <source>
        <dbReference type="SAM" id="Phobius"/>
    </source>
</evidence>
<evidence type="ECO:0000256" key="1">
    <source>
        <dbReference type="SAM" id="MobiDB-lite"/>
    </source>
</evidence>
<keyword evidence="4" id="KW-1185">Reference proteome</keyword>
<accession>A0A2R7YTQ6</accession>
<keyword evidence="2" id="KW-0472">Membrane</keyword>
<keyword evidence="2" id="KW-1133">Transmembrane helix</keyword>